<protein>
    <submittedName>
        <fullName evidence="2">Uncharacterized protein</fullName>
    </submittedName>
</protein>
<evidence type="ECO:0000256" key="1">
    <source>
        <dbReference type="SAM" id="MobiDB-lite"/>
    </source>
</evidence>
<comment type="caution">
    <text evidence="2">The sequence shown here is derived from an EMBL/GenBank/DDBJ whole genome shotgun (WGS) entry which is preliminary data.</text>
</comment>
<gene>
    <name evidence="2" type="ORF">Pmani_032632</name>
</gene>
<feature type="compositionally biased region" description="Basic and acidic residues" evidence="1">
    <location>
        <begin position="32"/>
        <end position="47"/>
    </location>
</feature>
<proteinExistence type="predicted"/>
<dbReference type="Proteomes" id="UP001292094">
    <property type="component" value="Unassembled WGS sequence"/>
</dbReference>
<dbReference type="AlphaFoldDB" id="A0AAE1NT88"/>
<name>A0AAE1NT88_9EUCA</name>
<evidence type="ECO:0000313" key="3">
    <source>
        <dbReference type="Proteomes" id="UP001292094"/>
    </source>
</evidence>
<feature type="region of interest" description="Disordered" evidence="1">
    <location>
        <begin position="1"/>
        <end position="47"/>
    </location>
</feature>
<accession>A0AAE1NT88</accession>
<keyword evidence="3" id="KW-1185">Reference proteome</keyword>
<sequence>MRGEGRRGEKEDGISKNTDLGEGRSVTWMKGKAKDTSGKGDRGKGHWWEEWQRQRTLVGRMAEQVLVATGGKAETVCDQGADG</sequence>
<evidence type="ECO:0000313" key="2">
    <source>
        <dbReference type="EMBL" id="KAK4294760.1"/>
    </source>
</evidence>
<dbReference type="EMBL" id="JAWZYT010004205">
    <property type="protein sequence ID" value="KAK4294760.1"/>
    <property type="molecule type" value="Genomic_DNA"/>
</dbReference>
<feature type="compositionally biased region" description="Basic and acidic residues" evidence="1">
    <location>
        <begin position="1"/>
        <end position="22"/>
    </location>
</feature>
<reference evidence="2" key="1">
    <citation type="submission" date="2023-11" db="EMBL/GenBank/DDBJ databases">
        <title>Genome assemblies of two species of porcelain crab, Petrolisthes cinctipes and Petrolisthes manimaculis (Anomura: Porcellanidae).</title>
        <authorList>
            <person name="Angst P."/>
        </authorList>
    </citation>
    <scope>NUCLEOTIDE SEQUENCE</scope>
    <source>
        <strain evidence="2">PB745_02</strain>
        <tissue evidence="2">Gill</tissue>
    </source>
</reference>
<organism evidence="2 3">
    <name type="scientific">Petrolisthes manimaculis</name>
    <dbReference type="NCBI Taxonomy" id="1843537"/>
    <lineage>
        <taxon>Eukaryota</taxon>
        <taxon>Metazoa</taxon>
        <taxon>Ecdysozoa</taxon>
        <taxon>Arthropoda</taxon>
        <taxon>Crustacea</taxon>
        <taxon>Multicrustacea</taxon>
        <taxon>Malacostraca</taxon>
        <taxon>Eumalacostraca</taxon>
        <taxon>Eucarida</taxon>
        <taxon>Decapoda</taxon>
        <taxon>Pleocyemata</taxon>
        <taxon>Anomura</taxon>
        <taxon>Galatheoidea</taxon>
        <taxon>Porcellanidae</taxon>
        <taxon>Petrolisthes</taxon>
    </lineage>
</organism>